<dbReference type="KEGG" id="rsi:Runsl_2039"/>
<proteinExistence type="predicted"/>
<evidence type="ECO:0000313" key="2">
    <source>
        <dbReference type="Proteomes" id="UP000000493"/>
    </source>
</evidence>
<dbReference type="AlphaFoldDB" id="A0A7U3ZJP5"/>
<organism evidence="1 2">
    <name type="scientific">Runella slithyformis (strain ATCC 29530 / DSM 19594 / LMG 11500 / NCIMB 11436 / LSU 4)</name>
    <dbReference type="NCBI Taxonomy" id="761193"/>
    <lineage>
        <taxon>Bacteria</taxon>
        <taxon>Pseudomonadati</taxon>
        <taxon>Bacteroidota</taxon>
        <taxon>Cytophagia</taxon>
        <taxon>Cytophagales</taxon>
        <taxon>Spirosomataceae</taxon>
        <taxon>Runella</taxon>
    </lineage>
</organism>
<evidence type="ECO:0000313" key="1">
    <source>
        <dbReference type="EMBL" id="AEI48455.1"/>
    </source>
</evidence>
<reference evidence="2" key="1">
    <citation type="submission" date="2011-06" db="EMBL/GenBank/DDBJ databases">
        <title>The complete genome of chromosome of Runella slithyformis DSM 19594.</title>
        <authorList>
            <consortium name="US DOE Joint Genome Institute (JGI-PGF)"/>
            <person name="Lucas S."/>
            <person name="Han J."/>
            <person name="Lapidus A."/>
            <person name="Bruce D."/>
            <person name="Goodwin L."/>
            <person name="Pitluck S."/>
            <person name="Peters L."/>
            <person name="Kyrpides N."/>
            <person name="Mavromatis K."/>
            <person name="Ivanova N."/>
            <person name="Ovchinnikova G."/>
            <person name="Zhang X."/>
            <person name="Misra M."/>
            <person name="Detter J.C."/>
            <person name="Tapia R."/>
            <person name="Han C."/>
            <person name="Land M."/>
            <person name="Hauser L."/>
            <person name="Markowitz V."/>
            <person name="Cheng J.-F."/>
            <person name="Hugenholtz P."/>
            <person name="Woyke T."/>
            <person name="Wu D."/>
            <person name="Tindall B."/>
            <person name="Faehrich R."/>
            <person name="Brambilla E."/>
            <person name="Klenk H.-P."/>
            <person name="Eisen J.A."/>
        </authorList>
    </citation>
    <scope>NUCLEOTIDE SEQUENCE [LARGE SCALE GENOMIC DNA]</scope>
    <source>
        <strain evidence="2">ATCC 29530 / DSM 19594 / LMG 11500 / NCIMB 11436 / LSU 4</strain>
    </source>
</reference>
<protein>
    <recommendedName>
        <fullName evidence="3">GNAT family N-acetyltransferase</fullName>
    </recommendedName>
</protein>
<sequence>MVTRFNQAIASKEGVGAMVAQVLRQSYDNVDALIKRIFDVNDTAYLLFDDAGSTLRSFAFFKWNDIENEYFKTIYWGFMGTDPSYRGNRSMEKLTDAFKADVRQWQSENQGKPVVLYYLTANPLIFRAINHLFNHTAPTINGSYTPLEKSIAHNLALKKFGQSSDNPFVVRKCVAQRYSGEESKYIGTANVPEKSLFERFNIKEEEGDRLFGFAYL</sequence>
<dbReference type="EMBL" id="CP002859">
    <property type="protein sequence ID" value="AEI48455.1"/>
    <property type="molecule type" value="Genomic_DNA"/>
</dbReference>
<reference evidence="1 2" key="2">
    <citation type="journal article" date="2012" name="Stand. Genomic Sci.">
        <title>Complete genome sequence of the aquatic bacterium Runella slithyformis type strain (LSU 4(T)).</title>
        <authorList>
            <person name="Copeland A."/>
            <person name="Zhang X."/>
            <person name="Misra M."/>
            <person name="Lapidus A."/>
            <person name="Nolan M."/>
            <person name="Lucas S."/>
            <person name="Deshpande S."/>
            <person name="Cheng J.F."/>
            <person name="Tapia R."/>
            <person name="Goodwin L.A."/>
            <person name="Pitluck S."/>
            <person name="Liolios K."/>
            <person name="Pagani I."/>
            <person name="Ivanova N."/>
            <person name="Mikhailova N."/>
            <person name="Pati A."/>
            <person name="Chen A."/>
            <person name="Palaniappan K."/>
            <person name="Land M."/>
            <person name="Hauser L."/>
            <person name="Pan C."/>
            <person name="Jeffries C.D."/>
            <person name="Detter J.C."/>
            <person name="Brambilla E.M."/>
            <person name="Rohde M."/>
            <person name="Djao O.D."/>
            <person name="Goker M."/>
            <person name="Sikorski J."/>
            <person name="Tindall B.J."/>
            <person name="Woyke T."/>
            <person name="Bristow J."/>
            <person name="Eisen J.A."/>
            <person name="Markowitz V."/>
            <person name="Hugenholtz P."/>
            <person name="Kyrpides N.C."/>
            <person name="Klenk H.P."/>
            <person name="Mavromatis K."/>
        </authorList>
    </citation>
    <scope>NUCLEOTIDE SEQUENCE [LARGE SCALE GENOMIC DNA]</scope>
    <source>
        <strain evidence="2">ATCC 29530 / DSM 19594 / LMG 11500 / NCIMB 11436 / LSU 4</strain>
    </source>
</reference>
<gene>
    <name evidence="1" type="ordered locus">Runsl_2039</name>
</gene>
<accession>A0A7U3ZJP5</accession>
<dbReference type="RefSeq" id="WP_013927766.1">
    <property type="nucleotide sequence ID" value="NC_015703.1"/>
</dbReference>
<name>A0A7U3ZJP5_RUNSL</name>
<evidence type="ECO:0008006" key="3">
    <source>
        <dbReference type="Google" id="ProtNLM"/>
    </source>
</evidence>
<dbReference type="Proteomes" id="UP000000493">
    <property type="component" value="Chromosome"/>
</dbReference>
<keyword evidence="2" id="KW-1185">Reference proteome</keyword>